<dbReference type="SMART" id="SM00647">
    <property type="entry name" value="IBR"/>
    <property type="match status" value="1"/>
</dbReference>
<keyword evidence="1" id="KW-0479">Metal-binding</keyword>
<dbReference type="EMBL" id="CAJOBC010003323">
    <property type="protein sequence ID" value="CAF3777847.1"/>
    <property type="molecule type" value="Genomic_DNA"/>
</dbReference>
<comment type="caution">
    <text evidence="7">The sequence shown here is derived from an EMBL/GenBank/DDBJ whole genome shotgun (WGS) entry which is preliminary data.</text>
</comment>
<dbReference type="OrthoDB" id="1431934at2759"/>
<dbReference type="EMBL" id="CAJNOQ010003323">
    <property type="protein sequence ID" value="CAF1006603.1"/>
    <property type="molecule type" value="Genomic_DNA"/>
</dbReference>
<dbReference type="CDD" id="cd20335">
    <property type="entry name" value="BRcat_RBR"/>
    <property type="match status" value="1"/>
</dbReference>
<evidence type="ECO:0000313" key="8">
    <source>
        <dbReference type="EMBL" id="CAF3777847.1"/>
    </source>
</evidence>
<evidence type="ECO:0000256" key="2">
    <source>
        <dbReference type="ARBA" id="ARBA00022771"/>
    </source>
</evidence>
<evidence type="ECO:0000256" key="5">
    <source>
        <dbReference type="SAM" id="Coils"/>
    </source>
</evidence>
<keyword evidence="2" id="KW-0863">Zinc-finger</keyword>
<dbReference type="InterPro" id="IPR002867">
    <property type="entry name" value="IBR_dom"/>
</dbReference>
<reference evidence="7" key="1">
    <citation type="submission" date="2021-02" db="EMBL/GenBank/DDBJ databases">
        <authorList>
            <person name="Nowell W R."/>
        </authorList>
    </citation>
    <scope>NUCLEOTIDE SEQUENCE</scope>
</reference>
<feature type="coiled-coil region" evidence="5">
    <location>
        <begin position="140"/>
        <end position="167"/>
    </location>
</feature>
<accession>A0A814H8J7</accession>
<dbReference type="Proteomes" id="UP000663829">
    <property type="component" value="Unassembled WGS sequence"/>
</dbReference>
<dbReference type="GO" id="GO:0008270">
    <property type="term" value="F:zinc ion binding"/>
    <property type="evidence" value="ECO:0007669"/>
    <property type="project" value="UniProtKB-KW"/>
</dbReference>
<evidence type="ECO:0000256" key="1">
    <source>
        <dbReference type="ARBA" id="ARBA00022723"/>
    </source>
</evidence>
<evidence type="ECO:0000256" key="4">
    <source>
        <dbReference type="ARBA" id="ARBA00022833"/>
    </source>
</evidence>
<evidence type="ECO:0000313" key="9">
    <source>
        <dbReference type="Proteomes" id="UP000663829"/>
    </source>
</evidence>
<evidence type="ECO:0000313" key="7">
    <source>
        <dbReference type="EMBL" id="CAF1006603.1"/>
    </source>
</evidence>
<keyword evidence="9" id="KW-1185">Reference proteome</keyword>
<keyword evidence="4" id="KW-0862">Zinc</keyword>
<dbReference type="SUPFAM" id="SSF57850">
    <property type="entry name" value="RING/U-box"/>
    <property type="match status" value="1"/>
</dbReference>
<dbReference type="Pfam" id="PF01485">
    <property type="entry name" value="IBR"/>
    <property type="match status" value="1"/>
</dbReference>
<name>A0A814H8J7_9BILA</name>
<evidence type="ECO:0000259" key="6">
    <source>
        <dbReference type="SMART" id="SM00647"/>
    </source>
</evidence>
<protein>
    <recommendedName>
        <fullName evidence="6">IBR domain-containing protein</fullName>
    </recommendedName>
</protein>
<feature type="domain" description="IBR" evidence="6">
    <location>
        <begin position="40"/>
        <end position="104"/>
    </location>
</feature>
<dbReference type="AlphaFoldDB" id="A0A814H8J7"/>
<dbReference type="Proteomes" id="UP000681722">
    <property type="component" value="Unassembled WGS sequence"/>
</dbReference>
<sequence>MTDVKYRDNVVLTCALCNYRLTDSDLNQLRLPPSEINKYKDYQTSKTLDIYVESTRTVIKCPDRACKWFAITADPNERFKVICEVCLTEFCSICNDAYHYTTKCDEIPRIKQRWYLWCNQERGNYVRQRAEEDVAFQQQLDDYNRAVDQNRRQNEELKQRHAQLTRDELWKQGKCRYCPKCYRVIEKLEGTDIFTSYFVN</sequence>
<evidence type="ECO:0000256" key="3">
    <source>
        <dbReference type="ARBA" id="ARBA00022786"/>
    </source>
</evidence>
<proteinExistence type="predicted"/>
<keyword evidence="3" id="KW-0833">Ubl conjugation pathway</keyword>
<keyword evidence="5" id="KW-0175">Coiled coil</keyword>
<gene>
    <name evidence="7" type="ORF">GPM918_LOCUS14041</name>
    <name evidence="8" type="ORF">SRO942_LOCUS14041</name>
</gene>
<organism evidence="7 9">
    <name type="scientific">Didymodactylos carnosus</name>
    <dbReference type="NCBI Taxonomy" id="1234261"/>
    <lineage>
        <taxon>Eukaryota</taxon>
        <taxon>Metazoa</taxon>
        <taxon>Spiralia</taxon>
        <taxon>Gnathifera</taxon>
        <taxon>Rotifera</taxon>
        <taxon>Eurotatoria</taxon>
        <taxon>Bdelloidea</taxon>
        <taxon>Philodinida</taxon>
        <taxon>Philodinidae</taxon>
        <taxon>Didymodactylos</taxon>
    </lineage>
</organism>